<gene>
    <name evidence="7" type="ORF">KCQ71_23650</name>
</gene>
<keyword evidence="2" id="KW-0805">Transcription regulation</keyword>
<keyword evidence="8" id="KW-1185">Reference proteome</keyword>
<dbReference type="InterPro" id="IPR036388">
    <property type="entry name" value="WH-like_DNA-bd_sf"/>
</dbReference>
<dbReference type="Gene3D" id="1.10.10.10">
    <property type="entry name" value="Winged helix-like DNA-binding domain superfamily/Winged helix DNA-binding domain"/>
    <property type="match status" value="1"/>
</dbReference>
<evidence type="ECO:0000256" key="4">
    <source>
        <dbReference type="ARBA" id="ARBA00023163"/>
    </source>
</evidence>
<comment type="similarity">
    <text evidence="1">Belongs to the AfsR/DnrI/RedD regulatory family.</text>
</comment>
<evidence type="ECO:0000256" key="1">
    <source>
        <dbReference type="ARBA" id="ARBA00005820"/>
    </source>
</evidence>
<reference evidence="7 8" key="1">
    <citation type="submission" date="2021-04" db="EMBL/GenBank/DDBJ databases">
        <title>Ruania sp. nov., isolated from sandy soil of mangrove forest.</title>
        <authorList>
            <person name="Ge X."/>
            <person name="Huang R."/>
            <person name="Liu W."/>
        </authorList>
    </citation>
    <scope>NUCLEOTIDE SEQUENCE [LARGE SCALE GENOMIC DNA]</scope>
    <source>
        <strain evidence="7 8">N2-46</strain>
    </source>
</reference>
<evidence type="ECO:0000259" key="6">
    <source>
        <dbReference type="PROSITE" id="PS51755"/>
    </source>
</evidence>
<sequence>MAGAEIRLLGPLEVLLGGRPVELPGRRVRTLLVLLALGGGRIVTFERLAAGIWDETPPVHVRGSLQTYVGRLRRVLGEEMIVTDPSGYRLSVPPVWVDAVEFRRLVQEAEECTVPSDQRQLLQAALALWPDGPTGEALTEWLRRYESPGLVERYLWAFERRVDLDLATGRHPALVSEVRALTDRFPLRETLWARLLRALQVSGRRAEALDRYEELRSRLSSELGVDPSAELQTIQRGLLRDARRVGDDGGEPASRR</sequence>
<evidence type="ECO:0000256" key="5">
    <source>
        <dbReference type="PROSITE-ProRule" id="PRU01091"/>
    </source>
</evidence>
<dbReference type="InterPro" id="IPR051677">
    <property type="entry name" value="AfsR-DnrI-RedD_regulator"/>
</dbReference>
<dbReference type="SMART" id="SM00862">
    <property type="entry name" value="Trans_reg_C"/>
    <property type="match status" value="1"/>
</dbReference>
<evidence type="ECO:0000256" key="3">
    <source>
        <dbReference type="ARBA" id="ARBA00023125"/>
    </source>
</evidence>
<dbReference type="EMBL" id="JAGSHT010000023">
    <property type="protein sequence ID" value="MBZ2199160.1"/>
    <property type="molecule type" value="Genomic_DNA"/>
</dbReference>
<accession>A0ABS7SG90</accession>
<comment type="caution">
    <text evidence="7">The sequence shown here is derived from an EMBL/GenBank/DDBJ whole genome shotgun (WGS) entry which is preliminary data.</text>
</comment>
<keyword evidence="3 5" id="KW-0238">DNA-binding</keyword>
<dbReference type="InterPro" id="IPR011990">
    <property type="entry name" value="TPR-like_helical_dom_sf"/>
</dbReference>
<dbReference type="RefSeq" id="WP_223411169.1">
    <property type="nucleotide sequence ID" value="NZ_JAGSHT010000023.1"/>
</dbReference>
<feature type="DNA-binding region" description="OmpR/PhoB-type" evidence="5">
    <location>
        <begin position="1"/>
        <end position="92"/>
    </location>
</feature>
<name>A0ABS7SG90_9MICO</name>
<dbReference type="Gene3D" id="1.25.40.10">
    <property type="entry name" value="Tetratricopeptide repeat domain"/>
    <property type="match status" value="1"/>
</dbReference>
<dbReference type="SUPFAM" id="SSF46894">
    <property type="entry name" value="C-terminal effector domain of the bipartite response regulators"/>
    <property type="match status" value="1"/>
</dbReference>
<dbReference type="InterPro" id="IPR005158">
    <property type="entry name" value="BTAD"/>
</dbReference>
<proteinExistence type="inferred from homology"/>
<feature type="domain" description="OmpR/PhoB-type" evidence="6">
    <location>
        <begin position="1"/>
        <end position="92"/>
    </location>
</feature>
<evidence type="ECO:0000313" key="8">
    <source>
        <dbReference type="Proteomes" id="UP000826651"/>
    </source>
</evidence>
<keyword evidence="4" id="KW-0804">Transcription</keyword>
<dbReference type="InterPro" id="IPR001867">
    <property type="entry name" value="OmpR/PhoB-type_DNA-bd"/>
</dbReference>
<dbReference type="PROSITE" id="PS51755">
    <property type="entry name" value="OMPR_PHOB"/>
    <property type="match status" value="1"/>
</dbReference>
<dbReference type="Pfam" id="PF00486">
    <property type="entry name" value="Trans_reg_C"/>
    <property type="match status" value="1"/>
</dbReference>
<dbReference type="Pfam" id="PF03704">
    <property type="entry name" value="BTAD"/>
    <property type="match status" value="1"/>
</dbReference>
<evidence type="ECO:0000256" key="2">
    <source>
        <dbReference type="ARBA" id="ARBA00023015"/>
    </source>
</evidence>
<dbReference type="SMART" id="SM01043">
    <property type="entry name" value="BTAD"/>
    <property type="match status" value="1"/>
</dbReference>
<dbReference type="SUPFAM" id="SSF48452">
    <property type="entry name" value="TPR-like"/>
    <property type="match status" value="1"/>
</dbReference>
<organism evidence="7 8">
    <name type="scientific">Occultella gossypii</name>
    <dbReference type="NCBI Taxonomy" id="2800820"/>
    <lineage>
        <taxon>Bacteria</taxon>
        <taxon>Bacillati</taxon>
        <taxon>Actinomycetota</taxon>
        <taxon>Actinomycetes</taxon>
        <taxon>Micrococcales</taxon>
        <taxon>Ruaniaceae</taxon>
        <taxon>Occultella</taxon>
    </lineage>
</organism>
<evidence type="ECO:0000313" key="7">
    <source>
        <dbReference type="EMBL" id="MBZ2199160.1"/>
    </source>
</evidence>
<dbReference type="CDD" id="cd15831">
    <property type="entry name" value="BTAD"/>
    <property type="match status" value="1"/>
</dbReference>
<dbReference type="Proteomes" id="UP000826651">
    <property type="component" value="Unassembled WGS sequence"/>
</dbReference>
<dbReference type="PANTHER" id="PTHR35807:SF1">
    <property type="entry name" value="TRANSCRIPTIONAL REGULATOR REDD"/>
    <property type="match status" value="1"/>
</dbReference>
<dbReference type="InterPro" id="IPR016032">
    <property type="entry name" value="Sig_transdc_resp-reg_C-effctor"/>
</dbReference>
<protein>
    <submittedName>
        <fullName evidence="7">AfsR/SARP family transcriptional regulator</fullName>
    </submittedName>
</protein>
<dbReference type="PANTHER" id="PTHR35807">
    <property type="entry name" value="TRANSCRIPTIONAL REGULATOR REDD-RELATED"/>
    <property type="match status" value="1"/>
</dbReference>